<dbReference type="Proteomes" id="UP001151699">
    <property type="component" value="Chromosome A"/>
</dbReference>
<dbReference type="PROSITE" id="PS50893">
    <property type="entry name" value="ABC_TRANSPORTER_2"/>
    <property type="match status" value="1"/>
</dbReference>
<name>A0A9Q0S885_9DIPT</name>
<evidence type="ECO:0000256" key="9">
    <source>
        <dbReference type="SAM" id="MobiDB-lite"/>
    </source>
</evidence>
<dbReference type="GO" id="GO:0005524">
    <property type="term" value="F:ATP binding"/>
    <property type="evidence" value="ECO:0007669"/>
    <property type="project" value="UniProtKB-KW"/>
</dbReference>
<feature type="transmembrane region" description="Helical" evidence="10">
    <location>
        <begin position="1180"/>
        <end position="1207"/>
    </location>
</feature>
<dbReference type="InterPro" id="IPR003593">
    <property type="entry name" value="AAA+_ATPase"/>
</dbReference>
<dbReference type="InterPro" id="IPR027417">
    <property type="entry name" value="P-loop_NTPase"/>
</dbReference>
<feature type="transmembrane region" description="Helical" evidence="10">
    <location>
        <begin position="1219"/>
        <end position="1242"/>
    </location>
</feature>
<organism evidence="12 13">
    <name type="scientific">Pseudolycoriella hygida</name>
    <dbReference type="NCBI Taxonomy" id="35572"/>
    <lineage>
        <taxon>Eukaryota</taxon>
        <taxon>Metazoa</taxon>
        <taxon>Ecdysozoa</taxon>
        <taxon>Arthropoda</taxon>
        <taxon>Hexapoda</taxon>
        <taxon>Insecta</taxon>
        <taxon>Pterygota</taxon>
        <taxon>Neoptera</taxon>
        <taxon>Endopterygota</taxon>
        <taxon>Diptera</taxon>
        <taxon>Nematocera</taxon>
        <taxon>Sciaroidea</taxon>
        <taxon>Sciaridae</taxon>
        <taxon>Pseudolycoriella</taxon>
    </lineage>
</organism>
<comment type="similarity">
    <text evidence="2">Belongs to the ABC transporter superfamily. ABCG family. Eye pigment precursor importer (TC 3.A.1.204) subfamily.</text>
</comment>
<evidence type="ECO:0000313" key="13">
    <source>
        <dbReference type="Proteomes" id="UP001151699"/>
    </source>
</evidence>
<keyword evidence="13" id="KW-1185">Reference proteome</keyword>
<feature type="transmembrane region" description="Helical" evidence="10">
    <location>
        <begin position="1110"/>
        <end position="1127"/>
    </location>
</feature>
<evidence type="ECO:0000313" key="12">
    <source>
        <dbReference type="EMBL" id="KAJ6646885.1"/>
    </source>
</evidence>
<feature type="region of interest" description="Disordered" evidence="9">
    <location>
        <begin position="476"/>
        <end position="495"/>
    </location>
</feature>
<feature type="transmembrane region" description="Helical" evidence="10">
    <location>
        <begin position="1280"/>
        <end position="1298"/>
    </location>
</feature>
<evidence type="ECO:0000256" key="3">
    <source>
        <dbReference type="ARBA" id="ARBA00022448"/>
    </source>
</evidence>
<dbReference type="SMART" id="SM00382">
    <property type="entry name" value="AAA"/>
    <property type="match status" value="1"/>
</dbReference>
<proteinExistence type="inferred from homology"/>
<keyword evidence="6 12" id="KW-0067">ATP-binding</keyword>
<dbReference type="GO" id="GO:0005886">
    <property type="term" value="C:plasma membrane"/>
    <property type="evidence" value="ECO:0007669"/>
    <property type="project" value="TreeGrafter"/>
</dbReference>
<evidence type="ECO:0000256" key="7">
    <source>
        <dbReference type="ARBA" id="ARBA00022989"/>
    </source>
</evidence>
<protein>
    <submittedName>
        <fullName evidence="12">ATP-binding cassette sub-family G member 1</fullName>
    </submittedName>
</protein>
<gene>
    <name evidence="12" type="primary">ABCG1_2</name>
    <name evidence="12" type="ORF">Bhyg_02099</name>
</gene>
<dbReference type="PANTHER" id="PTHR48041">
    <property type="entry name" value="ABC TRANSPORTER G FAMILY MEMBER 28"/>
    <property type="match status" value="1"/>
</dbReference>
<feature type="transmembrane region" description="Helical" evidence="10">
    <location>
        <begin position="1139"/>
        <end position="1160"/>
    </location>
</feature>
<keyword evidence="4 10" id="KW-0812">Transmembrane</keyword>
<dbReference type="CDD" id="cd03213">
    <property type="entry name" value="ABCG_EPDR"/>
    <property type="match status" value="1"/>
</dbReference>
<feature type="region of interest" description="Disordered" evidence="9">
    <location>
        <begin position="405"/>
        <end position="433"/>
    </location>
</feature>
<comment type="subcellular location">
    <subcellularLocation>
        <location evidence="1">Membrane</location>
        <topology evidence="1">Multi-pass membrane protein</topology>
    </subcellularLocation>
</comment>
<dbReference type="FunFam" id="3.40.50.300:FF:000891">
    <property type="entry name" value="ATP-binding cassette sub-family G member"/>
    <property type="match status" value="1"/>
</dbReference>
<evidence type="ECO:0000256" key="2">
    <source>
        <dbReference type="ARBA" id="ARBA00005814"/>
    </source>
</evidence>
<evidence type="ECO:0000256" key="8">
    <source>
        <dbReference type="ARBA" id="ARBA00023136"/>
    </source>
</evidence>
<evidence type="ECO:0000256" key="4">
    <source>
        <dbReference type="ARBA" id="ARBA00022692"/>
    </source>
</evidence>
<evidence type="ECO:0000256" key="6">
    <source>
        <dbReference type="ARBA" id="ARBA00022840"/>
    </source>
</evidence>
<dbReference type="InterPro" id="IPR017871">
    <property type="entry name" value="ABC_transporter-like_CS"/>
</dbReference>
<dbReference type="InterPro" id="IPR003439">
    <property type="entry name" value="ABC_transporter-like_ATP-bd"/>
</dbReference>
<dbReference type="Gene3D" id="3.40.50.300">
    <property type="entry name" value="P-loop containing nucleotide triphosphate hydrolases"/>
    <property type="match status" value="1"/>
</dbReference>
<dbReference type="OrthoDB" id="66620at2759"/>
<accession>A0A9Q0S885</accession>
<feature type="compositionally biased region" description="Low complexity" evidence="9">
    <location>
        <begin position="340"/>
        <end position="350"/>
    </location>
</feature>
<dbReference type="Pfam" id="PF00005">
    <property type="entry name" value="ABC_tran"/>
    <property type="match status" value="1"/>
</dbReference>
<dbReference type="SUPFAM" id="SSF52540">
    <property type="entry name" value="P-loop containing nucleoside triphosphate hydrolases"/>
    <property type="match status" value="1"/>
</dbReference>
<feature type="region of interest" description="Disordered" evidence="9">
    <location>
        <begin position="326"/>
        <end position="364"/>
    </location>
</feature>
<keyword evidence="3" id="KW-0813">Transport</keyword>
<keyword evidence="5" id="KW-0547">Nucleotide-binding</keyword>
<keyword evidence="7 10" id="KW-1133">Transmembrane helix</keyword>
<dbReference type="GO" id="GO:0016887">
    <property type="term" value="F:ATP hydrolysis activity"/>
    <property type="evidence" value="ECO:0007669"/>
    <property type="project" value="InterPro"/>
</dbReference>
<dbReference type="PANTHER" id="PTHR48041:SF78">
    <property type="entry name" value="ABC TRANSPORTER EXPRESSED IN TRACHEA, ISOFORM A"/>
    <property type="match status" value="1"/>
</dbReference>
<dbReference type="Pfam" id="PF01061">
    <property type="entry name" value="ABC2_membrane"/>
    <property type="match status" value="1"/>
</dbReference>
<evidence type="ECO:0000259" key="11">
    <source>
        <dbReference type="PROSITE" id="PS50893"/>
    </source>
</evidence>
<feature type="transmembrane region" description="Helical" evidence="10">
    <location>
        <begin position="1248"/>
        <end position="1268"/>
    </location>
</feature>
<sequence length="1361" mass="150088">MIIDEQTSSVSVIPMCGVSYQSNQNIMKSPPVIVENLKNGNATKLQDPLRYSSEESSSESDESSEEVKEPNKILPHLEPVNRPIIPSIQTITKVNNRLDFGRQTSSKNKMRTVSSPSSRVVPLTSNVVDDTHGHGHSGQYNHNVEHNHHHEHEHGYHHDHVPTTHTFIPTHFTNPSFTISGAHIIPSRDVPMYNILLDNIGSIALESRPPIQPSPGFRTYVDQTGYRYQPVANVYDHLLLTNRGYRTMVTPNRETYALPTQDYQNRQLPTVSIPTIVESEDGLETIINCDPIPLDVLQGTAQQYVLPLNSEMQPVQGSTTFTTDEQVNGQGNLQHTNGDSTVTTSVTTTTKVEKRPSTVPNDASSVSTVYTKVDEKPALGQIGSTVTKVTTTDTEERPMTTDTIRETTSHDTPSSGSTITKVTTTKTEGRPETADTIRETTTYGVPSSGSTITKVTTTKTEARPMTADTIRETTLYGVPSSGSTVTKVTTTKTEGRPVTADTIRETTLYGVPSSGSTITKVTTTKTEERPMTADTIRETASHGTPSSTSTITRVTTTKNEGPPILVLPHETSDQSGSTVSKVVTTTTTKEENLIPSNFETVLSEVPQKIIEVREPVLIPEIGETDSIHAQTSNGDGVTRVAQPIPDEMKRHDSYRQRTDEPHNNLCNGMSLASSHNFARKVHNHSPNAQKKNLVTLTHLPKRPAVDITFSDISYSVSEGRRRGFKTILKGVNGKFRSGELTAIMGPSGAGKSTLMNILAGYKTSHLSGTVSINGKDRNLRRFRKLSCYIMQDDRLMPYLSVKEAMMVSANLKLGKDMKMSAKKVVVEEILDALGLSESVNTKTLNLSGGQRKRLSIALELVNNPPVMFFDEPTSGLDSSSCFQLISLLKSLARGGRTIVCTIHQPSARLFEMFDHLYMLAEGQCMYQGRVEGLVPYLASLGYECPSYHNPADYVMEVASGDYGEAVHKLVMAVSSGKCSNYQNIIADDSKALAVSGATISNDISKTSNSPSTLATATTKAIATQLNSKENEQEFLKLTKGDTVINIPTTDDLKAKSPGCTTSLLDSNESVAVTLPRKSGFPTSGFAQFWILLKRAFLTIIRDKQLTQMRLFSHVIVGAIIGMIYYDVGNEASKVMSNAGCIFFTTLFTMFTAMMPTILTFPMEMAVFIREHLNYWYSLKAFYFAKTLADLPFQILFSSVYVVVVYYLTSQPFEPQRISMFVFICILTSIVAQSLGLLIGAGLSVEAGVFLGPVSTIPTILFSGFFVNFDTIPGYLKWVTYVSYVRYAFEGAMLSVYGMDREKMKCSEMYCHFRSPKKFLEEMSMDQSTYWLDAVALIGIFIGLRIIAYFVLRWKVHSIRKL</sequence>
<feature type="domain" description="ABC transporter" evidence="11">
    <location>
        <begin position="707"/>
        <end position="946"/>
    </location>
</feature>
<feature type="region of interest" description="Disordered" evidence="9">
    <location>
        <begin position="44"/>
        <end position="75"/>
    </location>
</feature>
<evidence type="ECO:0000256" key="5">
    <source>
        <dbReference type="ARBA" id="ARBA00022741"/>
    </source>
</evidence>
<evidence type="ECO:0000256" key="10">
    <source>
        <dbReference type="SAM" id="Phobius"/>
    </source>
</evidence>
<dbReference type="GO" id="GO:0140359">
    <property type="term" value="F:ABC-type transporter activity"/>
    <property type="evidence" value="ECO:0007669"/>
    <property type="project" value="InterPro"/>
</dbReference>
<reference evidence="12" key="1">
    <citation type="submission" date="2022-07" db="EMBL/GenBank/DDBJ databases">
        <authorList>
            <person name="Trinca V."/>
            <person name="Uliana J.V.C."/>
            <person name="Torres T.T."/>
            <person name="Ward R.J."/>
            <person name="Monesi N."/>
        </authorList>
    </citation>
    <scope>NUCLEOTIDE SEQUENCE</scope>
    <source>
        <strain evidence="12">HSMRA1968</strain>
        <tissue evidence="12">Whole embryos</tissue>
    </source>
</reference>
<feature type="compositionally biased region" description="Polar residues" evidence="9">
    <location>
        <begin position="326"/>
        <end position="339"/>
    </location>
</feature>
<keyword evidence="8 10" id="KW-0472">Membrane</keyword>
<feature type="transmembrane region" description="Helical" evidence="10">
    <location>
        <begin position="1329"/>
        <end position="1351"/>
    </location>
</feature>
<comment type="caution">
    <text evidence="12">The sequence shown here is derived from an EMBL/GenBank/DDBJ whole genome shotgun (WGS) entry which is preliminary data.</text>
</comment>
<evidence type="ECO:0000256" key="1">
    <source>
        <dbReference type="ARBA" id="ARBA00004141"/>
    </source>
</evidence>
<dbReference type="InterPro" id="IPR050352">
    <property type="entry name" value="ABCG_transporters"/>
</dbReference>
<dbReference type="EMBL" id="WJQU01000001">
    <property type="protein sequence ID" value="KAJ6646885.1"/>
    <property type="molecule type" value="Genomic_DNA"/>
</dbReference>
<dbReference type="InterPro" id="IPR013525">
    <property type="entry name" value="ABC2_TM"/>
</dbReference>
<dbReference type="PROSITE" id="PS00211">
    <property type="entry name" value="ABC_TRANSPORTER_1"/>
    <property type="match status" value="1"/>
</dbReference>